<dbReference type="OrthoDB" id="9798288at2"/>
<accession>A0A1Y5XYP1</accession>
<organism evidence="2 3">
    <name type="scientific">Kibdelosporangium aridum</name>
    <dbReference type="NCBI Taxonomy" id="2030"/>
    <lineage>
        <taxon>Bacteria</taxon>
        <taxon>Bacillati</taxon>
        <taxon>Actinomycetota</taxon>
        <taxon>Actinomycetes</taxon>
        <taxon>Pseudonocardiales</taxon>
        <taxon>Pseudonocardiaceae</taxon>
        <taxon>Kibdelosporangium</taxon>
    </lineage>
</organism>
<name>A0A1Y5XYP1_KIBAR</name>
<dbReference type="Gene3D" id="2.60.120.10">
    <property type="entry name" value="Jelly Rolls"/>
    <property type="match status" value="1"/>
</dbReference>
<dbReference type="PANTHER" id="PTHR33387:SF3">
    <property type="entry name" value="DUF985 DOMAIN-CONTAINING PROTEIN"/>
    <property type="match status" value="1"/>
</dbReference>
<dbReference type="InterPro" id="IPR039935">
    <property type="entry name" value="YML079W-like"/>
</dbReference>
<sequence length="147" mass="15811">MTPEEIIKALDLQPLPVEGGLYKENLNGHAHASAIYYMLVAPQFSRLHKLEHVEIFAYHAGAPARMLLLHPDGTVERPVLGMDLAAGQRPQVIVPAGTWQATETLGEWSLLGTVMAPPYNEDGVTFAEAGPLVASYPAAASDISRLA</sequence>
<dbReference type="AlphaFoldDB" id="A0A1Y5XYP1"/>
<protein>
    <recommendedName>
        <fullName evidence="1">DUF985 domain-containing protein</fullName>
    </recommendedName>
</protein>
<dbReference type="EMBL" id="FWXV01000007">
    <property type="protein sequence ID" value="SMD21891.1"/>
    <property type="molecule type" value="Genomic_DNA"/>
</dbReference>
<gene>
    <name evidence="2" type="ORF">SAMN05661093_07175</name>
</gene>
<dbReference type="InterPro" id="IPR014710">
    <property type="entry name" value="RmlC-like_jellyroll"/>
</dbReference>
<reference evidence="2 3" key="1">
    <citation type="submission" date="2017-04" db="EMBL/GenBank/DDBJ databases">
        <authorList>
            <person name="Afonso C.L."/>
            <person name="Miller P.J."/>
            <person name="Scott M.A."/>
            <person name="Spackman E."/>
            <person name="Goraichik I."/>
            <person name="Dimitrov K.M."/>
            <person name="Suarez D.L."/>
            <person name="Swayne D.E."/>
        </authorList>
    </citation>
    <scope>NUCLEOTIDE SEQUENCE [LARGE SCALE GENOMIC DNA]</scope>
    <source>
        <strain evidence="2 3">DSM 43828</strain>
    </source>
</reference>
<dbReference type="InterPro" id="IPR011051">
    <property type="entry name" value="RmlC_Cupin_sf"/>
</dbReference>
<dbReference type="InterPro" id="IPR009327">
    <property type="entry name" value="Cupin_DUF985"/>
</dbReference>
<dbReference type="CDD" id="cd06121">
    <property type="entry name" value="cupin_YML079wp"/>
    <property type="match status" value="1"/>
</dbReference>
<proteinExistence type="predicted"/>
<evidence type="ECO:0000313" key="2">
    <source>
        <dbReference type="EMBL" id="SMD21891.1"/>
    </source>
</evidence>
<dbReference type="RefSeq" id="WP_033379982.1">
    <property type="nucleotide sequence ID" value="NZ_FWXV01000007.1"/>
</dbReference>
<keyword evidence="3" id="KW-1185">Reference proteome</keyword>
<evidence type="ECO:0000313" key="3">
    <source>
        <dbReference type="Proteomes" id="UP000192674"/>
    </source>
</evidence>
<evidence type="ECO:0000259" key="1">
    <source>
        <dbReference type="Pfam" id="PF06172"/>
    </source>
</evidence>
<dbReference type="Pfam" id="PF06172">
    <property type="entry name" value="Cupin_5"/>
    <property type="match status" value="1"/>
</dbReference>
<feature type="domain" description="DUF985" evidence="1">
    <location>
        <begin position="4"/>
        <end position="126"/>
    </location>
</feature>
<dbReference type="SUPFAM" id="SSF51182">
    <property type="entry name" value="RmlC-like cupins"/>
    <property type="match status" value="1"/>
</dbReference>
<dbReference type="PANTHER" id="PTHR33387">
    <property type="entry name" value="RMLC-LIKE JELLY ROLL FOLD PROTEIN"/>
    <property type="match status" value="1"/>
</dbReference>
<dbReference type="Proteomes" id="UP000192674">
    <property type="component" value="Unassembled WGS sequence"/>
</dbReference>